<organism evidence="2">
    <name type="scientific">uncultured Nocardioidaceae bacterium</name>
    <dbReference type="NCBI Taxonomy" id="253824"/>
    <lineage>
        <taxon>Bacteria</taxon>
        <taxon>Bacillati</taxon>
        <taxon>Actinomycetota</taxon>
        <taxon>Actinomycetes</taxon>
        <taxon>Propionibacteriales</taxon>
        <taxon>Nocardioidaceae</taxon>
        <taxon>environmental samples</taxon>
    </lineage>
</organism>
<name>A0A6J4LHC2_9ACTN</name>
<feature type="region of interest" description="Disordered" evidence="1">
    <location>
        <begin position="21"/>
        <end position="41"/>
    </location>
</feature>
<feature type="non-terminal residue" evidence="2">
    <location>
        <position position="1"/>
    </location>
</feature>
<dbReference type="EMBL" id="CADCUI010000008">
    <property type="protein sequence ID" value="CAA9331674.1"/>
    <property type="molecule type" value="Genomic_DNA"/>
</dbReference>
<dbReference type="AlphaFoldDB" id="A0A6J4LHC2"/>
<evidence type="ECO:0000313" key="2">
    <source>
        <dbReference type="EMBL" id="CAA9331674.1"/>
    </source>
</evidence>
<sequence>CARANPAQLALVHARTRPSRRWCTPSSRTWPCTSADSAGRG</sequence>
<feature type="non-terminal residue" evidence="2">
    <location>
        <position position="41"/>
    </location>
</feature>
<reference evidence="2" key="1">
    <citation type="submission" date="2020-02" db="EMBL/GenBank/DDBJ databases">
        <authorList>
            <person name="Meier V. D."/>
        </authorList>
    </citation>
    <scope>NUCLEOTIDE SEQUENCE</scope>
    <source>
        <strain evidence="2">AVDCRST_MAG34</strain>
    </source>
</reference>
<gene>
    <name evidence="2" type="ORF">AVDCRST_MAG34-497</name>
</gene>
<accession>A0A6J4LHC2</accession>
<evidence type="ECO:0000256" key="1">
    <source>
        <dbReference type="SAM" id="MobiDB-lite"/>
    </source>
</evidence>
<proteinExistence type="predicted"/>
<feature type="compositionally biased region" description="Polar residues" evidence="1">
    <location>
        <begin position="24"/>
        <end position="41"/>
    </location>
</feature>
<protein>
    <submittedName>
        <fullName evidence="2">Uncharacterized protein</fullName>
    </submittedName>
</protein>